<dbReference type="Gene3D" id="3.40.1110.10">
    <property type="entry name" value="Calcium-transporting ATPase, cytoplasmic domain N"/>
    <property type="match status" value="1"/>
</dbReference>
<feature type="transmembrane region" description="Helical" evidence="8">
    <location>
        <begin position="260"/>
        <end position="281"/>
    </location>
</feature>
<dbReference type="PRINTS" id="PR00119">
    <property type="entry name" value="CATATPASE"/>
</dbReference>
<evidence type="ECO:0000256" key="2">
    <source>
        <dbReference type="ARBA" id="ARBA00006024"/>
    </source>
</evidence>
<dbReference type="InterPro" id="IPR006311">
    <property type="entry name" value="TAT_signal"/>
</dbReference>
<keyword evidence="4 8" id="KW-1133">Transmembrane helix</keyword>
<keyword evidence="3 8" id="KW-0812">Transmembrane</keyword>
<dbReference type="Proteomes" id="UP000600101">
    <property type="component" value="Unassembled WGS sequence"/>
</dbReference>
<reference evidence="10" key="1">
    <citation type="submission" date="2020-08" db="EMBL/GenBank/DDBJ databases">
        <authorList>
            <person name="Hu Y."/>
            <person name="Nguyen S.V."/>
            <person name="Li F."/>
            <person name="Fanning S."/>
        </authorList>
    </citation>
    <scope>NUCLEOTIDE SEQUENCE</scope>
    <source>
        <strain evidence="10">SYSU D8009</strain>
    </source>
</reference>
<evidence type="ECO:0000256" key="5">
    <source>
        <dbReference type="ARBA" id="ARBA00023136"/>
    </source>
</evidence>
<dbReference type="GO" id="GO:0046872">
    <property type="term" value="F:metal ion binding"/>
    <property type="evidence" value="ECO:0007669"/>
    <property type="project" value="UniProtKB-KW"/>
</dbReference>
<evidence type="ECO:0000313" key="10">
    <source>
        <dbReference type="EMBL" id="MBC4018106.1"/>
    </source>
</evidence>
<feature type="transmembrane region" description="Helical" evidence="8">
    <location>
        <begin position="562"/>
        <end position="586"/>
    </location>
</feature>
<dbReference type="SUPFAM" id="SSF56784">
    <property type="entry name" value="HAD-like"/>
    <property type="match status" value="1"/>
</dbReference>
<evidence type="ECO:0000256" key="7">
    <source>
        <dbReference type="ARBA" id="ARBA00047308"/>
    </source>
</evidence>
<dbReference type="Pfam" id="PF00702">
    <property type="entry name" value="Hydrolase"/>
    <property type="match status" value="1"/>
</dbReference>
<dbReference type="EC" id="7.2.2.12" evidence="6"/>
<accession>A0A9X0R223</accession>
<comment type="similarity">
    <text evidence="2 8">Belongs to the cation transport ATPase (P-type) (TC 3.A.3) family. Type IB subfamily.</text>
</comment>
<organism evidence="10 11">
    <name type="scientific">Siccirubricoccus deserti</name>
    <dbReference type="NCBI Taxonomy" id="2013562"/>
    <lineage>
        <taxon>Bacteria</taxon>
        <taxon>Pseudomonadati</taxon>
        <taxon>Pseudomonadota</taxon>
        <taxon>Alphaproteobacteria</taxon>
        <taxon>Acetobacterales</taxon>
        <taxon>Roseomonadaceae</taxon>
        <taxon>Siccirubricoccus</taxon>
    </lineage>
</organism>
<dbReference type="AlphaFoldDB" id="A0A9X0R223"/>
<dbReference type="NCBIfam" id="TIGR01494">
    <property type="entry name" value="ATPase_P-type"/>
    <property type="match status" value="1"/>
</dbReference>
<dbReference type="Gene3D" id="2.70.150.10">
    <property type="entry name" value="Calcium-transporting ATPase, cytoplasmic transduction domain A"/>
    <property type="match status" value="1"/>
</dbReference>
<dbReference type="InterPro" id="IPR036412">
    <property type="entry name" value="HAD-like_sf"/>
</dbReference>
<dbReference type="NCBIfam" id="TIGR01525">
    <property type="entry name" value="ATPase-IB_hvy"/>
    <property type="match status" value="1"/>
</dbReference>
<evidence type="ECO:0000256" key="6">
    <source>
        <dbReference type="ARBA" id="ARBA00039097"/>
    </source>
</evidence>
<dbReference type="GO" id="GO:0005886">
    <property type="term" value="C:plasma membrane"/>
    <property type="evidence" value="ECO:0007669"/>
    <property type="project" value="UniProtKB-SubCell"/>
</dbReference>
<dbReference type="GO" id="GO:0005524">
    <property type="term" value="F:ATP binding"/>
    <property type="evidence" value="ECO:0007669"/>
    <property type="project" value="UniProtKB-UniRule"/>
</dbReference>
<dbReference type="InterPro" id="IPR023214">
    <property type="entry name" value="HAD_sf"/>
</dbReference>
<keyword evidence="11" id="KW-1185">Reference proteome</keyword>
<comment type="subcellular location">
    <subcellularLocation>
        <location evidence="8">Cell membrane</location>
    </subcellularLocation>
    <subcellularLocation>
        <location evidence="1">Membrane</location>
    </subcellularLocation>
</comment>
<protein>
    <recommendedName>
        <fullName evidence="6">P-type Zn(2+) transporter</fullName>
        <ecNumber evidence="6">7.2.2.12</ecNumber>
    </recommendedName>
</protein>
<dbReference type="InterPro" id="IPR001757">
    <property type="entry name" value="P_typ_ATPase"/>
</dbReference>
<feature type="transmembrane region" description="Helical" evidence="8">
    <location>
        <begin position="235"/>
        <end position="254"/>
    </location>
</feature>
<name>A0A9X0R223_9PROT</name>
<dbReference type="InterPro" id="IPR008250">
    <property type="entry name" value="ATPase_P-typ_transduc_dom_A_sf"/>
</dbReference>
<dbReference type="PANTHER" id="PTHR48085">
    <property type="entry name" value="CADMIUM/ZINC-TRANSPORTING ATPASE HMA2-RELATED"/>
    <property type="match status" value="1"/>
</dbReference>
<comment type="caution">
    <text evidence="10">The sequence shown here is derived from an EMBL/GenBank/DDBJ whole genome shotgun (WGS) entry which is preliminary data.</text>
</comment>
<keyword evidence="8" id="KW-0547">Nucleotide-binding</keyword>
<dbReference type="GO" id="GO:0016887">
    <property type="term" value="F:ATP hydrolysis activity"/>
    <property type="evidence" value="ECO:0007669"/>
    <property type="project" value="InterPro"/>
</dbReference>
<comment type="catalytic activity">
    <reaction evidence="7">
        <text>Zn(2+)(in) + ATP + H2O = Zn(2+)(out) + ADP + phosphate + H(+)</text>
        <dbReference type="Rhea" id="RHEA:20621"/>
        <dbReference type="ChEBI" id="CHEBI:15377"/>
        <dbReference type="ChEBI" id="CHEBI:15378"/>
        <dbReference type="ChEBI" id="CHEBI:29105"/>
        <dbReference type="ChEBI" id="CHEBI:30616"/>
        <dbReference type="ChEBI" id="CHEBI:43474"/>
        <dbReference type="ChEBI" id="CHEBI:456216"/>
        <dbReference type="EC" id="7.2.2.12"/>
    </reaction>
</comment>
<evidence type="ECO:0000256" key="3">
    <source>
        <dbReference type="ARBA" id="ARBA00022692"/>
    </source>
</evidence>
<keyword evidence="8" id="KW-0479">Metal-binding</keyword>
<dbReference type="InterPro" id="IPR023299">
    <property type="entry name" value="ATPase_P-typ_cyto_dom_N"/>
</dbReference>
<dbReference type="InterPro" id="IPR027256">
    <property type="entry name" value="P-typ_ATPase_IB"/>
</dbReference>
<dbReference type="EMBL" id="JACOMF010000042">
    <property type="protein sequence ID" value="MBC4018106.1"/>
    <property type="molecule type" value="Genomic_DNA"/>
</dbReference>
<dbReference type="GO" id="GO:0015086">
    <property type="term" value="F:cadmium ion transmembrane transporter activity"/>
    <property type="evidence" value="ECO:0007669"/>
    <property type="project" value="TreeGrafter"/>
</dbReference>
<dbReference type="RefSeq" id="WP_186772860.1">
    <property type="nucleotide sequence ID" value="NZ_JACOMF010000042.1"/>
</dbReference>
<sequence>MKQSDPAAGRHRLRRSLLGWAAGGLALGLLLRAVWPAAAPLVLGLATLPVLAVLLRDILRRLGGGTAGFDLLSALSMSGALALGEPLAGAVVALMFTSGTFLRDFAEGRARREMTALLTRQPRQATRHADGALEVVPLTTLRPGDRLLIRQGEMVPVDGHTLGPAVLDATALTGEAMPLRLPAGDPVFSGAINIGEAFDLLVERPAAESTYAGIIRLVEQAQAERPPMARLADRWALGFLAATVAIGGAAWLASGDPLRALAVLMVATPCPLILAVPVALVGGLSRAAAAGVLVKGGAALEALARVRVMLLDQTGTLTVGQIRLVEAQPLGALSAEEVLRLAASLGQASGHAVAAGLVAAARHRGLALAAPEEVQEATGAGVAGRVEGHAVAVGGAEFIANHVAPGNFPPDGAHLPGTVRSLVAVDGTPAAVLLLADPLRPEASATLAAARAAGIQRVVLLSGNRAEVAEAVGRQVGADAVLAGRSPAEKVAAVLREKPEGPVLMLGDGVKDAPALATADVGVAMGARGAAANAQAADAVVLVDRIDGVVEAIRIARRSRRIALQSGGAGIGLATAGMLAAAAGWLTPVQGALLQEAINVAAIVNALRALRA</sequence>
<evidence type="ECO:0000313" key="11">
    <source>
        <dbReference type="Proteomes" id="UP000600101"/>
    </source>
</evidence>
<dbReference type="Gene3D" id="3.40.50.1000">
    <property type="entry name" value="HAD superfamily/HAD-like"/>
    <property type="match status" value="1"/>
</dbReference>
<keyword evidence="8" id="KW-0067">ATP-binding</keyword>
<dbReference type="SUPFAM" id="SSF81653">
    <property type="entry name" value="Calcium ATPase, transduction domain A"/>
    <property type="match status" value="1"/>
</dbReference>
<dbReference type="SUPFAM" id="SSF81665">
    <property type="entry name" value="Calcium ATPase, transmembrane domain M"/>
    <property type="match status" value="1"/>
</dbReference>
<evidence type="ECO:0000259" key="9">
    <source>
        <dbReference type="Pfam" id="PF00122"/>
    </source>
</evidence>
<dbReference type="PANTHER" id="PTHR48085:SF5">
    <property type="entry name" value="CADMIUM_ZINC-TRANSPORTING ATPASE HMA4-RELATED"/>
    <property type="match status" value="1"/>
</dbReference>
<keyword evidence="8" id="KW-1003">Cell membrane</keyword>
<evidence type="ECO:0000256" key="1">
    <source>
        <dbReference type="ARBA" id="ARBA00004370"/>
    </source>
</evidence>
<dbReference type="PROSITE" id="PS51318">
    <property type="entry name" value="TAT"/>
    <property type="match status" value="1"/>
</dbReference>
<dbReference type="InterPro" id="IPR023298">
    <property type="entry name" value="ATPase_P-typ_TM_dom_sf"/>
</dbReference>
<feature type="transmembrane region" description="Helical" evidence="8">
    <location>
        <begin position="12"/>
        <end position="31"/>
    </location>
</feature>
<feature type="transmembrane region" description="Helical" evidence="8">
    <location>
        <begin position="87"/>
        <end position="106"/>
    </location>
</feature>
<keyword evidence="5 8" id="KW-0472">Membrane</keyword>
<gene>
    <name evidence="10" type="ORF">H7965_22685</name>
</gene>
<dbReference type="GO" id="GO:0016463">
    <property type="term" value="F:P-type zinc transporter activity"/>
    <property type="evidence" value="ECO:0007669"/>
    <property type="project" value="UniProtKB-EC"/>
</dbReference>
<dbReference type="Pfam" id="PF00122">
    <property type="entry name" value="E1-E2_ATPase"/>
    <property type="match status" value="1"/>
</dbReference>
<dbReference type="InterPro" id="IPR059000">
    <property type="entry name" value="ATPase_P-type_domA"/>
</dbReference>
<evidence type="ECO:0000256" key="8">
    <source>
        <dbReference type="RuleBase" id="RU362081"/>
    </source>
</evidence>
<feature type="domain" description="P-type ATPase A" evidence="9">
    <location>
        <begin position="121"/>
        <end position="219"/>
    </location>
</feature>
<proteinExistence type="inferred from homology"/>
<evidence type="ECO:0000256" key="4">
    <source>
        <dbReference type="ARBA" id="ARBA00022989"/>
    </source>
</evidence>
<dbReference type="InterPro" id="IPR051014">
    <property type="entry name" value="Cation_Transport_ATPase_IB"/>
</dbReference>